<dbReference type="AlphaFoldDB" id="J9GB97"/>
<proteinExistence type="predicted"/>
<comment type="caution">
    <text evidence="1">The sequence shown here is derived from an EMBL/GenBank/DDBJ whole genome shotgun (WGS) entry which is preliminary data.</text>
</comment>
<accession>J9GB97</accession>
<protein>
    <submittedName>
        <fullName evidence="1">Uncharacterized protein</fullName>
    </submittedName>
</protein>
<reference evidence="1" key="1">
    <citation type="journal article" date="2012" name="PLoS ONE">
        <title>Gene sets for utilization of primary and secondary nutrition supplies in the distal gut of endangered iberian lynx.</title>
        <authorList>
            <person name="Alcaide M."/>
            <person name="Messina E."/>
            <person name="Richter M."/>
            <person name="Bargiela R."/>
            <person name="Peplies J."/>
            <person name="Huws S.A."/>
            <person name="Newbold C.J."/>
            <person name="Golyshin P.N."/>
            <person name="Simon M.A."/>
            <person name="Lopez G."/>
            <person name="Yakimov M.M."/>
            <person name="Ferrer M."/>
        </authorList>
    </citation>
    <scope>NUCLEOTIDE SEQUENCE</scope>
</reference>
<name>J9GB97_9ZZZZ</name>
<gene>
    <name evidence="1" type="ORF">EVA_07353</name>
</gene>
<organism evidence="1">
    <name type="scientific">gut metagenome</name>
    <dbReference type="NCBI Taxonomy" id="749906"/>
    <lineage>
        <taxon>unclassified sequences</taxon>
        <taxon>metagenomes</taxon>
        <taxon>organismal metagenomes</taxon>
    </lineage>
</organism>
<sequence>KKIMNNWKQLLKAGLKDMGENALRGYDYNI</sequence>
<evidence type="ECO:0000313" key="1">
    <source>
        <dbReference type="EMBL" id="EJX04572.1"/>
    </source>
</evidence>
<dbReference type="EMBL" id="AMCI01001770">
    <property type="protein sequence ID" value="EJX04572.1"/>
    <property type="molecule type" value="Genomic_DNA"/>
</dbReference>
<feature type="non-terminal residue" evidence="1">
    <location>
        <position position="1"/>
    </location>
</feature>